<evidence type="ECO:0000313" key="2">
    <source>
        <dbReference type="EMBL" id="MEO3943304.1"/>
    </source>
</evidence>
<dbReference type="InterPro" id="IPR050228">
    <property type="entry name" value="Carboxylesterase_BioH"/>
</dbReference>
<dbReference type="RefSeq" id="WP_202900153.1">
    <property type="nucleotide sequence ID" value="NZ_JBBMFV010000004.1"/>
</dbReference>
<evidence type="ECO:0000259" key="1">
    <source>
        <dbReference type="Pfam" id="PF12697"/>
    </source>
</evidence>
<keyword evidence="3" id="KW-1185">Reference proteome</keyword>
<dbReference type="GO" id="GO:0016787">
    <property type="term" value="F:hydrolase activity"/>
    <property type="evidence" value="ECO:0007669"/>
    <property type="project" value="UniProtKB-KW"/>
</dbReference>
<dbReference type="InterPro" id="IPR000073">
    <property type="entry name" value="AB_hydrolase_1"/>
</dbReference>
<dbReference type="Pfam" id="PF12697">
    <property type="entry name" value="Abhydrolase_6"/>
    <property type="match status" value="1"/>
</dbReference>
<dbReference type="Gene3D" id="3.40.50.1820">
    <property type="entry name" value="alpha/beta hydrolase"/>
    <property type="match status" value="1"/>
</dbReference>
<organism evidence="2 3">
    <name type="scientific">Paenarthrobacter nicotinovorans</name>
    <name type="common">Arthrobacter nicotinovorans</name>
    <dbReference type="NCBI Taxonomy" id="29320"/>
    <lineage>
        <taxon>Bacteria</taxon>
        <taxon>Bacillati</taxon>
        <taxon>Actinomycetota</taxon>
        <taxon>Actinomycetes</taxon>
        <taxon>Micrococcales</taxon>
        <taxon>Micrococcaceae</taxon>
        <taxon>Paenarthrobacter</taxon>
    </lineage>
</organism>
<name>A0ABV0GYK1_PAENI</name>
<proteinExistence type="predicted"/>
<keyword evidence="2" id="KW-0378">Hydrolase</keyword>
<dbReference type="PANTHER" id="PTHR43194">
    <property type="entry name" value="HYDROLASE ALPHA/BETA FOLD FAMILY"/>
    <property type="match status" value="1"/>
</dbReference>
<accession>A0ABV0GYK1</accession>
<dbReference type="InterPro" id="IPR029058">
    <property type="entry name" value="AB_hydrolase_fold"/>
</dbReference>
<protein>
    <submittedName>
        <fullName evidence="2">Alpha/beta fold hydrolase</fullName>
    </submittedName>
</protein>
<dbReference type="EMBL" id="JBBMFV010000004">
    <property type="protein sequence ID" value="MEO3943304.1"/>
    <property type="molecule type" value="Genomic_DNA"/>
</dbReference>
<dbReference type="SUPFAM" id="SSF53474">
    <property type="entry name" value="alpha/beta-Hydrolases"/>
    <property type="match status" value="1"/>
</dbReference>
<comment type="caution">
    <text evidence="2">The sequence shown here is derived from an EMBL/GenBank/DDBJ whole genome shotgun (WGS) entry which is preliminary data.</text>
</comment>
<dbReference type="PANTHER" id="PTHR43194:SF2">
    <property type="entry name" value="PEROXISOMAL MEMBRANE PROTEIN LPX1"/>
    <property type="match status" value="1"/>
</dbReference>
<dbReference type="Proteomes" id="UP001448614">
    <property type="component" value="Unassembled WGS sequence"/>
</dbReference>
<gene>
    <name evidence="2" type="ORF">V3C41_19710</name>
</gene>
<dbReference type="PRINTS" id="PR00111">
    <property type="entry name" value="ABHYDROLASE"/>
</dbReference>
<reference evidence="2 3" key="1">
    <citation type="journal article" date="2024" name="Appl. Microbiol. Biotechnol.">
        <title>Biosynthetic gene clusters with biotechnological applications in novel Antarctic isolates from Actinomycetota.</title>
        <authorList>
            <person name="Bruna P."/>
            <person name="Nunez-Montero K."/>
            <person name="Contreras M.J."/>
            <person name="Leal K."/>
            <person name="Garcia M."/>
            <person name="Abanto M."/>
            <person name="Barrientos L."/>
        </authorList>
    </citation>
    <scope>NUCLEOTIDE SEQUENCE [LARGE SCALE GENOMIC DNA]</scope>
    <source>
        <strain evidence="2 3">Se16.17</strain>
    </source>
</reference>
<sequence length="250" mass="26820">MTSAAITKEGPAMKTVPLIMLPALGADSRLWQPVIDELKGEFDCTVIRGEGRTIQSMADHVLSLAPEEFVLVGISMGGYVALEVALRNTGRVKALALFNTSAIAAPEDRRENSRNLVSLVESGGFQQAISRTAPAVSRGIPAVLNVVETMTRDLGERVFVDQQLAVLDRNDRRDDLEGLNCPALVVGAAEDTITPPELGEDLATGLPDARFVVIEKSGHFLPLEQPRATAAALRAFLQDHSQQISKGSQP</sequence>
<evidence type="ECO:0000313" key="3">
    <source>
        <dbReference type="Proteomes" id="UP001448614"/>
    </source>
</evidence>
<feature type="domain" description="AB hydrolase-1" evidence="1">
    <location>
        <begin position="19"/>
        <end position="232"/>
    </location>
</feature>